<proteinExistence type="predicted"/>
<gene>
    <name evidence="3" type="ORF">MGAL_10B028772</name>
</gene>
<dbReference type="EMBL" id="UYJE01000171">
    <property type="protein sequence ID" value="VDH90671.1"/>
    <property type="molecule type" value="Genomic_DNA"/>
</dbReference>
<evidence type="ECO:0008006" key="5">
    <source>
        <dbReference type="Google" id="ProtNLM"/>
    </source>
</evidence>
<evidence type="ECO:0000256" key="1">
    <source>
        <dbReference type="SAM" id="Coils"/>
    </source>
</evidence>
<feature type="coiled-coil region" evidence="1">
    <location>
        <begin position="332"/>
        <end position="370"/>
    </location>
</feature>
<name>A0A8B6BJF1_MYTGA</name>
<feature type="region of interest" description="Disordered" evidence="2">
    <location>
        <begin position="809"/>
        <end position="831"/>
    </location>
</feature>
<organism evidence="3 4">
    <name type="scientific">Mytilus galloprovincialis</name>
    <name type="common">Mediterranean mussel</name>
    <dbReference type="NCBI Taxonomy" id="29158"/>
    <lineage>
        <taxon>Eukaryota</taxon>
        <taxon>Metazoa</taxon>
        <taxon>Spiralia</taxon>
        <taxon>Lophotrochozoa</taxon>
        <taxon>Mollusca</taxon>
        <taxon>Bivalvia</taxon>
        <taxon>Autobranchia</taxon>
        <taxon>Pteriomorphia</taxon>
        <taxon>Mytilida</taxon>
        <taxon>Mytiloidea</taxon>
        <taxon>Mytilidae</taxon>
        <taxon>Mytilinae</taxon>
        <taxon>Mytilus</taxon>
    </lineage>
</organism>
<accession>A0A8B6BJF1</accession>
<protein>
    <recommendedName>
        <fullName evidence="5">DZIP3-like HEPN domain-containing protein</fullName>
    </recommendedName>
</protein>
<dbReference type="OrthoDB" id="10301326at2759"/>
<dbReference type="AlphaFoldDB" id="A0A8B6BJF1"/>
<evidence type="ECO:0000313" key="3">
    <source>
        <dbReference type="EMBL" id="VDH90671.1"/>
    </source>
</evidence>
<comment type="caution">
    <text evidence="3">The sequence shown here is derived from an EMBL/GenBank/DDBJ whole genome shotgun (WGS) entry which is preliminary data.</text>
</comment>
<reference evidence="3" key="1">
    <citation type="submission" date="2018-11" db="EMBL/GenBank/DDBJ databases">
        <authorList>
            <person name="Alioto T."/>
            <person name="Alioto T."/>
        </authorList>
    </citation>
    <scope>NUCLEOTIDE SEQUENCE</scope>
</reference>
<dbReference type="Proteomes" id="UP000596742">
    <property type="component" value="Unassembled WGS sequence"/>
</dbReference>
<evidence type="ECO:0000313" key="4">
    <source>
        <dbReference type="Proteomes" id="UP000596742"/>
    </source>
</evidence>
<keyword evidence="4" id="KW-1185">Reference proteome</keyword>
<dbReference type="InterPro" id="IPR029030">
    <property type="entry name" value="Caspase-like_dom_sf"/>
</dbReference>
<evidence type="ECO:0000256" key="2">
    <source>
        <dbReference type="SAM" id="MobiDB-lite"/>
    </source>
</evidence>
<keyword evidence="1" id="KW-0175">Coiled coil</keyword>
<sequence length="1034" mass="119159">MTMGDDRSDDHLKIFKCLVDTGADVLRSTLERKVLNNNAITFEQYLDNVKHQFYHQFEKNRNKPCCSQSPHVNCNVNGYMDKKIFEKVYIKTSELDTRQCLDRFKVKGGVSTDELDLSDLNFFLWNSNMLSPQEKQSLQTIMTIRSYICHPESTQCYSITELESAWISLENDVLLFAEPYRYKKMVTLQIATLKKYKINELESESIINEMATESEKIIREMKLEVQTRNDCANQLMKEESVGIKNCIKDTYDKTTSFINEKAQKLEENHKVLTTRCIKEIKTTVTEDGSNTRLHSEDQRREIDSHLTESENRVCQTVIHSGGRLEDKLSEQKNEIRKHNVELNADLMEENRKLTAEVMEMKADIKELKTILIGNVGKQKVQLVMNPEQIEKSTELPENGKVDMTAKISQTHVTEDKENEIIENLPPEVEIQTNNEGLPEEAVTETVEITGKRVNSIILELKATPGILHSVDTFKAAILRLVQVMQTAGGIDVDIEDTVTVSLKFESPLTEDQFAVVKCLFAKEWNSDNETKQLLDDCSSISDEYSSTADVDEIESLPELDIYSQKVTLKVVQPVSTEYFTKPSCKYCDDKDKIIRTLEQKQNKSFGMYIRNDAETSLVNPFQDDIGMISKTGKLGMKQTVSTSDDFSSLVSKHTYGLHKEDSKLRDLLRQTHIDDTGMRSVTEKLGMTQKDLKSRDKISLKPQQTHYLSSKTIVDECRNCFEKDEIIIQLDRRLCEIRRRVIEAKNQSVSGNIVFEETDLLQFIHQTTNMTSVEEKESMKYKELKSGISSQKSELISDVDVHDPEKKANKKLMESQASQGGRPELDQTEDKSKLSLRISEIRREYASNYYTKTDKQKGLGIIVHKQRPGYYRHPTDRDTTYLQEFFEEIGFVVECTEKSNPIKMSKLMTDGKYYCVFIVIMSLWEDADEYRILHLLSQRSIGKPVIVMSDCTFSFNHFEKNNENNDILIVQPTRQGSIGPYGYYGEKNICNDFVNATRRNRFADIMDILTRMNALYDYPIITFQSSLRKKFCFL</sequence>
<dbReference type="SUPFAM" id="SSF52129">
    <property type="entry name" value="Caspase-like"/>
    <property type="match status" value="1"/>
</dbReference>